<keyword evidence="1" id="KW-1133">Transmembrane helix</keyword>
<evidence type="ECO:0000256" key="1">
    <source>
        <dbReference type="SAM" id="Phobius"/>
    </source>
</evidence>
<gene>
    <name evidence="2" type="ORF">TrCOL_g6</name>
</gene>
<name>A0A9W7GN47_9STRA</name>
<feature type="transmembrane region" description="Helical" evidence="1">
    <location>
        <begin position="72"/>
        <end position="92"/>
    </location>
</feature>
<proteinExistence type="predicted"/>
<accession>A0A9W7GN47</accession>
<feature type="transmembrane region" description="Helical" evidence="1">
    <location>
        <begin position="260"/>
        <end position="284"/>
    </location>
</feature>
<keyword evidence="1" id="KW-0812">Transmembrane</keyword>
<evidence type="ECO:0000313" key="2">
    <source>
        <dbReference type="EMBL" id="GMI47453.1"/>
    </source>
</evidence>
<dbReference type="EMBL" id="BRYA01000345">
    <property type="protein sequence ID" value="GMI47453.1"/>
    <property type="molecule type" value="Genomic_DNA"/>
</dbReference>
<dbReference type="OrthoDB" id="10483472at2759"/>
<evidence type="ECO:0000313" key="3">
    <source>
        <dbReference type="Proteomes" id="UP001165065"/>
    </source>
</evidence>
<sequence>MIPIHNAPTLPNNPLAKLKSKAQVLSFTLRDRISDTLKTVKSTDFKSLDYTGILKTFLSNSKNSLSTDILPFIYNNIIPILASTFFLLGLFLNYRSTWSLTLSCIHKNSLHTGTCTLTRTGHVSLSTVLSPTYIPPPPVLRFPTSDLTKARTVRLTLTPDRYDTTLGNVVEPEGLSRKRKRALRYGYVVAYHEIGHDEGEESQAGDGNLVEVVMGRGGIGRKRSAEKVKKINRFVEDVKRNKDRGNPDERKLEIKEGRSVCVSGILMLIAGVMVGGWGLLVWLIEGDEYKRD</sequence>
<keyword evidence="1" id="KW-0472">Membrane</keyword>
<dbReference type="AlphaFoldDB" id="A0A9W7GN47"/>
<keyword evidence="3" id="KW-1185">Reference proteome</keyword>
<protein>
    <submittedName>
        <fullName evidence="2">Uncharacterized protein</fullName>
    </submittedName>
</protein>
<organism evidence="2 3">
    <name type="scientific">Triparma columacea</name>
    <dbReference type="NCBI Taxonomy" id="722753"/>
    <lineage>
        <taxon>Eukaryota</taxon>
        <taxon>Sar</taxon>
        <taxon>Stramenopiles</taxon>
        <taxon>Ochrophyta</taxon>
        <taxon>Bolidophyceae</taxon>
        <taxon>Parmales</taxon>
        <taxon>Triparmaceae</taxon>
        <taxon>Triparma</taxon>
    </lineage>
</organism>
<reference evidence="3" key="1">
    <citation type="journal article" date="2023" name="Commun. Biol.">
        <title>Genome analysis of Parmales, the sister group of diatoms, reveals the evolutionary specialization of diatoms from phago-mixotrophs to photoautotrophs.</title>
        <authorList>
            <person name="Ban H."/>
            <person name="Sato S."/>
            <person name="Yoshikawa S."/>
            <person name="Yamada K."/>
            <person name="Nakamura Y."/>
            <person name="Ichinomiya M."/>
            <person name="Sato N."/>
            <person name="Blanc-Mathieu R."/>
            <person name="Endo H."/>
            <person name="Kuwata A."/>
            <person name="Ogata H."/>
        </authorList>
    </citation>
    <scope>NUCLEOTIDE SEQUENCE [LARGE SCALE GENOMIC DNA]</scope>
</reference>
<comment type="caution">
    <text evidence="2">The sequence shown here is derived from an EMBL/GenBank/DDBJ whole genome shotgun (WGS) entry which is preliminary data.</text>
</comment>
<dbReference type="Proteomes" id="UP001165065">
    <property type="component" value="Unassembled WGS sequence"/>
</dbReference>